<name>A0AAQ3S128_VIGMU</name>
<keyword evidence="2" id="KW-1185">Reference proteome</keyword>
<organism evidence="1 2">
    <name type="scientific">Vigna mungo</name>
    <name type="common">Black gram</name>
    <name type="synonym">Phaseolus mungo</name>
    <dbReference type="NCBI Taxonomy" id="3915"/>
    <lineage>
        <taxon>Eukaryota</taxon>
        <taxon>Viridiplantae</taxon>
        <taxon>Streptophyta</taxon>
        <taxon>Embryophyta</taxon>
        <taxon>Tracheophyta</taxon>
        <taxon>Spermatophyta</taxon>
        <taxon>Magnoliopsida</taxon>
        <taxon>eudicotyledons</taxon>
        <taxon>Gunneridae</taxon>
        <taxon>Pentapetalae</taxon>
        <taxon>rosids</taxon>
        <taxon>fabids</taxon>
        <taxon>Fabales</taxon>
        <taxon>Fabaceae</taxon>
        <taxon>Papilionoideae</taxon>
        <taxon>50 kb inversion clade</taxon>
        <taxon>NPAAA clade</taxon>
        <taxon>indigoferoid/millettioid clade</taxon>
        <taxon>Phaseoleae</taxon>
        <taxon>Vigna</taxon>
    </lineage>
</organism>
<dbReference type="EMBL" id="CP144697">
    <property type="protein sequence ID" value="WVZ13712.1"/>
    <property type="molecule type" value="Genomic_DNA"/>
</dbReference>
<proteinExistence type="predicted"/>
<evidence type="ECO:0000313" key="1">
    <source>
        <dbReference type="EMBL" id="WVZ13712.1"/>
    </source>
</evidence>
<gene>
    <name evidence="1" type="ORF">V8G54_011278</name>
</gene>
<protein>
    <submittedName>
        <fullName evidence="1">Uncharacterized protein</fullName>
    </submittedName>
</protein>
<reference evidence="1 2" key="1">
    <citation type="journal article" date="2023" name="Life. Sci Alliance">
        <title>Evolutionary insights into 3D genome organization and epigenetic landscape of Vigna mungo.</title>
        <authorList>
            <person name="Junaid A."/>
            <person name="Singh B."/>
            <person name="Bhatia S."/>
        </authorList>
    </citation>
    <scope>NUCLEOTIDE SEQUENCE [LARGE SCALE GENOMIC DNA]</scope>
    <source>
        <strain evidence="1">Urdbean</strain>
    </source>
</reference>
<dbReference type="AlphaFoldDB" id="A0AAQ3S128"/>
<dbReference type="Proteomes" id="UP001374535">
    <property type="component" value="Chromosome 4"/>
</dbReference>
<sequence>MLCGAHRNQCFGINNIKHGVQKLKTIPLFEARVISREIRDKLAPPHMNEILKERLKLKNFSLTLSNINDEIITRQRMKDIEGRMLINKAQAFTAHHSHASSTEGVPLISSLSF</sequence>
<accession>A0AAQ3S128</accession>
<evidence type="ECO:0000313" key="2">
    <source>
        <dbReference type="Proteomes" id="UP001374535"/>
    </source>
</evidence>